<organism evidence="2 3">
    <name type="scientific">Segatella copri</name>
    <dbReference type="NCBI Taxonomy" id="165179"/>
    <lineage>
        <taxon>Bacteria</taxon>
        <taxon>Pseudomonadati</taxon>
        <taxon>Bacteroidota</taxon>
        <taxon>Bacteroidia</taxon>
        <taxon>Bacteroidales</taxon>
        <taxon>Prevotellaceae</taxon>
        <taxon>Segatella</taxon>
    </lineage>
</organism>
<evidence type="ECO:0000256" key="1">
    <source>
        <dbReference type="SAM" id="SignalP"/>
    </source>
</evidence>
<keyword evidence="1" id="KW-0732">Signal</keyword>
<evidence type="ECO:0008006" key="4">
    <source>
        <dbReference type="Google" id="ProtNLM"/>
    </source>
</evidence>
<sequence>MKKVIILMVLLLTTMAHTAFAEQRGVFMEFHRKINPGKNMQVNRAPMRMPIEVVYDSDTHNIKVTGDTGIEAEVFLYNVNGTLESHSSTLNTEFSVLESGTYVILIQGECWYAEGEIEM</sequence>
<evidence type="ECO:0000313" key="3">
    <source>
        <dbReference type="Proteomes" id="UP000423156"/>
    </source>
</evidence>
<feature type="signal peptide" evidence="1">
    <location>
        <begin position="1"/>
        <end position="21"/>
    </location>
</feature>
<accession>A0AA91A2J9</accession>
<dbReference type="RefSeq" id="WP_153091628.1">
    <property type="nucleotide sequence ID" value="NZ_CP152352.1"/>
</dbReference>
<dbReference type="EMBL" id="VZBZ01000012">
    <property type="protein sequence ID" value="MQN76623.1"/>
    <property type="molecule type" value="Genomic_DNA"/>
</dbReference>
<evidence type="ECO:0000313" key="2">
    <source>
        <dbReference type="EMBL" id="MQN76623.1"/>
    </source>
</evidence>
<dbReference type="AlphaFoldDB" id="A0AA91A2J9"/>
<gene>
    <name evidence="2" type="ORF">F7D71_01805</name>
</gene>
<proteinExistence type="predicted"/>
<dbReference type="Proteomes" id="UP000423156">
    <property type="component" value="Unassembled WGS sequence"/>
</dbReference>
<name>A0AA91A2J9_9BACT</name>
<feature type="chain" id="PRO_5043278764" description="DUF3244 domain-containing protein" evidence="1">
    <location>
        <begin position="22"/>
        <end position="119"/>
    </location>
</feature>
<comment type="caution">
    <text evidence="2">The sequence shown here is derived from an EMBL/GenBank/DDBJ whole genome shotgun (WGS) entry which is preliminary data.</text>
</comment>
<reference evidence="3" key="1">
    <citation type="submission" date="2019-09" db="EMBL/GenBank/DDBJ databases">
        <title>Distinct polysaccharide growth profiles of human intestinal Prevotella copri isolates.</title>
        <authorList>
            <person name="Fehlner-Peach H."/>
            <person name="Magnabosco C."/>
            <person name="Raghavan V."/>
            <person name="Scher J.U."/>
            <person name="Tett A."/>
            <person name="Cox L.M."/>
            <person name="Gottsegen C."/>
            <person name="Watters A."/>
            <person name="Wiltshire- Gordon J.D."/>
            <person name="Segata N."/>
            <person name="Bonneau R."/>
            <person name="Littman D.R."/>
        </authorList>
    </citation>
    <scope>NUCLEOTIDE SEQUENCE [LARGE SCALE GENOMIC DNA]</scope>
    <source>
        <strain evidence="3">BU41712</strain>
    </source>
</reference>
<protein>
    <recommendedName>
        <fullName evidence="4">DUF3244 domain-containing protein</fullName>
    </recommendedName>
</protein>